<proteinExistence type="inferred from homology"/>
<reference evidence="9 10" key="1">
    <citation type="journal article" date="2015" name="Genome Announc.">
        <title>Draft Genome Sequence of the Terrestrial Cyanobacterium Scytonema millei VB511283, Isolated from Eastern India.</title>
        <authorList>
            <person name="Sen D."/>
            <person name="Chandrababunaidu M.M."/>
            <person name="Singh D."/>
            <person name="Sanghi N."/>
            <person name="Ghorai A."/>
            <person name="Mishra G.P."/>
            <person name="Madduluri M."/>
            <person name="Adhikary S.P."/>
            <person name="Tripathy S."/>
        </authorList>
    </citation>
    <scope>NUCLEOTIDE SEQUENCE [LARGE SCALE GENOMIC DNA]</scope>
    <source>
        <strain evidence="9 10">VB511283</strain>
    </source>
</reference>
<dbReference type="Gene3D" id="3.40.50.261">
    <property type="entry name" value="Succinyl-CoA synthetase domains"/>
    <property type="match status" value="2"/>
</dbReference>
<dbReference type="SUPFAM" id="SSF52210">
    <property type="entry name" value="Succinyl-CoA synthetase domains"/>
    <property type="match status" value="2"/>
</dbReference>
<dbReference type="GO" id="GO:0043758">
    <property type="term" value="F:acetate-CoA ligase (ADP-forming) activity"/>
    <property type="evidence" value="ECO:0007669"/>
    <property type="project" value="InterPro"/>
</dbReference>
<keyword evidence="2 5" id="KW-0547">Nucleotide-binding</keyword>
<dbReference type="InterPro" id="IPR051538">
    <property type="entry name" value="Acyl-CoA_Synth/Transferase"/>
</dbReference>
<dbReference type="PANTHER" id="PTHR43334:SF1">
    <property type="entry name" value="3-HYDROXYPROPIONATE--COA LIGASE [ADP-FORMING]"/>
    <property type="match status" value="1"/>
</dbReference>
<gene>
    <name evidence="9" type="ORF">QH73_0009640</name>
</gene>
<evidence type="ECO:0000256" key="1">
    <source>
        <dbReference type="ARBA" id="ARBA00022598"/>
    </source>
</evidence>
<protein>
    <submittedName>
        <fullName evidence="9">Bifunctional acetate--CoA ligase family protein/GNAT family N-acetyltransferase</fullName>
    </submittedName>
</protein>
<name>A0A9X5I4F2_9CYAN</name>
<dbReference type="AlphaFoldDB" id="A0A9X5I4F2"/>
<dbReference type="InterPro" id="IPR000182">
    <property type="entry name" value="GNAT_dom"/>
</dbReference>
<keyword evidence="1 9" id="KW-0436">Ligase</keyword>
<dbReference type="SUPFAM" id="SSF56059">
    <property type="entry name" value="Glutathione synthetase ATP-binding domain-like"/>
    <property type="match status" value="1"/>
</dbReference>
<dbReference type="InterPro" id="IPR016102">
    <property type="entry name" value="Succinyl-CoA_synth-like"/>
</dbReference>
<comment type="caution">
    <text evidence="9">The sequence shown here is derived from an EMBL/GenBank/DDBJ whole genome shotgun (WGS) entry which is preliminary data.</text>
</comment>
<sequence>MSQQYTQPTIAERAHDILRSEQSSNPLNSIFAPQNVAVIGASEKQGSVGRTLLWNLISNPFGGTVFPVNPKRPSVLGIKAYPTIQDVPAPVDLAVIAIPAPAVPGAIAECVAAGVKGAIIISAGFKEAGADGIELEREVLEQARRGNLRIVGPNCLGVMSPHTGLNATFASAIARPGNVGFISQSGALCTAILDWSKQENVGFSAFVSIGSMLDVNWGDLIYYLGDDPHTKSIVIYMESIGNARSFLSAAREVALTKPIIVLKAGRTEAAAKAAASHTGALAGSDVVLDAAFRRSGVLQVNRISDLFDMAEVLAKQPRPKGRRLTILTNAGGPGVLTTDALIAMGSELSELTEETRTELNRFLPTHWSHSNPIDILGDAEPQRYTQALEIAAKDPNSDGLLVILTPQAMTDPTKTAEALKLYANVTGKPILASWMGGADVIEGEKILNNAGIPTYQYPDTAARVFSLMWRYSYNLRGIYETPALPVNLADSNSCSLVTQIIDTARQQGRTLLTEVESKQVLAAYGIPVVPTYIARSETEAVEYSDRIGYPVVLKLFSETITHKTDVGGVQLNLPDADAVRSAYHKIKTSVNQYVQNNPDSGMGAQPCAPTKPDSRLPTPDSPFLGVTVQPMLKLDGYELIIGSSLDPQFGSTLLFGLGGQLVEVFKDRAIALPPLNTTLARRMMEQTQIYQALQGVRGRKSIDLEALEQLLVLFSQLVVEQRWIKEIDINPLLARPDSLLALDARIVLHSPETPEDRLPKLAIRPYPQQYVSQWTMRDGTIVTIRPIRPEDEPLMVQFHQTLSEESVYFRYFHLIKLSQRIAHERLTRICFIDYDREMALVTEYHHPQTATREILAVGRLSKLHGCNEAEFAMLVGDRHQRQGLGTELLSRLLQVGRDEKLDRITAEILAENRAMQKVCEKLGFHLHRAADVVKVEFEL</sequence>
<dbReference type="GO" id="GO:0046872">
    <property type="term" value="F:metal ion binding"/>
    <property type="evidence" value="ECO:0007669"/>
    <property type="project" value="InterPro"/>
</dbReference>
<dbReference type="NCBIfam" id="TIGR02717">
    <property type="entry name" value="AcCoA-syn-alpha"/>
    <property type="match status" value="1"/>
</dbReference>
<dbReference type="Gene3D" id="3.40.630.30">
    <property type="match status" value="1"/>
</dbReference>
<evidence type="ECO:0000256" key="4">
    <source>
        <dbReference type="ARBA" id="ARBA00060888"/>
    </source>
</evidence>
<dbReference type="InterPro" id="IPR036291">
    <property type="entry name" value="NAD(P)-bd_dom_sf"/>
</dbReference>
<dbReference type="PROSITE" id="PS50975">
    <property type="entry name" value="ATP_GRASP"/>
    <property type="match status" value="1"/>
</dbReference>
<dbReference type="SUPFAM" id="SSF51735">
    <property type="entry name" value="NAD(P)-binding Rossmann-fold domains"/>
    <property type="match status" value="1"/>
</dbReference>
<dbReference type="Gene3D" id="3.30.1490.20">
    <property type="entry name" value="ATP-grasp fold, A domain"/>
    <property type="match status" value="1"/>
</dbReference>
<dbReference type="Proteomes" id="UP000031532">
    <property type="component" value="Unassembled WGS sequence"/>
</dbReference>
<dbReference type="Pfam" id="PF13549">
    <property type="entry name" value="ATP-grasp_5"/>
    <property type="match status" value="1"/>
</dbReference>
<keyword evidence="3 5" id="KW-0067">ATP-binding</keyword>
<dbReference type="PANTHER" id="PTHR43334">
    <property type="entry name" value="ACETATE--COA LIGASE [ADP-FORMING]"/>
    <property type="match status" value="1"/>
</dbReference>
<keyword evidence="10" id="KW-1185">Reference proteome</keyword>
<evidence type="ECO:0000259" key="7">
    <source>
        <dbReference type="PROSITE" id="PS50975"/>
    </source>
</evidence>
<evidence type="ECO:0000256" key="6">
    <source>
        <dbReference type="SAM" id="MobiDB-lite"/>
    </source>
</evidence>
<accession>A0A9X5I4F2</accession>
<evidence type="ECO:0000256" key="3">
    <source>
        <dbReference type="ARBA" id="ARBA00022840"/>
    </source>
</evidence>
<dbReference type="GO" id="GO:0016747">
    <property type="term" value="F:acyltransferase activity, transferring groups other than amino-acyl groups"/>
    <property type="evidence" value="ECO:0007669"/>
    <property type="project" value="InterPro"/>
</dbReference>
<dbReference type="InterPro" id="IPR013815">
    <property type="entry name" value="ATP_grasp_subdomain_1"/>
</dbReference>
<dbReference type="Pfam" id="PF19045">
    <property type="entry name" value="Ligase_CoA_2"/>
    <property type="match status" value="1"/>
</dbReference>
<organism evidence="9 10">
    <name type="scientific">Scytonema millei VB511283</name>
    <dbReference type="NCBI Taxonomy" id="1245923"/>
    <lineage>
        <taxon>Bacteria</taxon>
        <taxon>Bacillati</taxon>
        <taxon>Cyanobacteriota</taxon>
        <taxon>Cyanophyceae</taxon>
        <taxon>Nostocales</taxon>
        <taxon>Scytonemataceae</taxon>
        <taxon>Scytonema</taxon>
    </lineage>
</organism>
<evidence type="ECO:0000313" key="9">
    <source>
        <dbReference type="EMBL" id="NHC34920.1"/>
    </source>
</evidence>
<evidence type="ECO:0000259" key="8">
    <source>
        <dbReference type="PROSITE" id="PS51186"/>
    </source>
</evidence>
<dbReference type="FunFam" id="3.30.1490.20:FF:000020">
    <property type="entry name" value="Protein lysine acetyltransferase"/>
    <property type="match status" value="1"/>
</dbReference>
<dbReference type="Gene3D" id="3.40.50.720">
    <property type="entry name" value="NAD(P)-binding Rossmann-like Domain"/>
    <property type="match status" value="1"/>
</dbReference>
<feature type="region of interest" description="Disordered" evidence="6">
    <location>
        <begin position="596"/>
        <end position="615"/>
    </location>
</feature>
<dbReference type="SUPFAM" id="SSF55729">
    <property type="entry name" value="Acyl-CoA N-acyltransferases (Nat)"/>
    <property type="match status" value="1"/>
</dbReference>
<feature type="domain" description="ATP-grasp" evidence="7">
    <location>
        <begin position="518"/>
        <end position="554"/>
    </location>
</feature>
<feature type="domain" description="N-acetyltransferase" evidence="8">
    <location>
        <begin position="782"/>
        <end position="939"/>
    </location>
</feature>
<comment type="similarity">
    <text evidence="4">In the N-terminal section; belongs to the acetate CoA ligase alpha subunit family.</text>
</comment>
<dbReference type="OrthoDB" id="9807426at2"/>
<evidence type="ECO:0000256" key="5">
    <source>
        <dbReference type="PROSITE-ProRule" id="PRU00409"/>
    </source>
</evidence>
<dbReference type="InterPro" id="IPR011761">
    <property type="entry name" value="ATP-grasp"/>
</dbReference>
<dbReference type="GO" id="GO:0005524">
    <property type="term" value="F:ATP binding"/>
    <property type="evidence" value="ECO:0007669"/>
    <property type="project" value="UniProtKB-UniRule"/>
</dbReference>
<evidence type="ECO:0000313" key="10">
    <source>
        <dbReference type="Proteomes" id="UP000031532"/>
    </source>
</evidence>
<dbReference type="InterPro" id="IPR016181">
    <property type="entry name" value="Acyl_CoA_acyltransferase"/>
</dbReference>
<dbReference type="InterPro" id="IPR003781">
    <property type="entry name" value="CoA-bd"/>
</dbReference>
<dbReference type="Pfam" id="PF13380">
    <property type="entry name" value="CoA_binding_2"/>
    <property type="match status" value="1"/>
</dbReference>
<dbReference type="Gene3D" id="3.30.470.20">
    <property type="entry name" value="ATP-grasp fold, B domain"/>
    <property type="match status" value="1"/>
</dbReference>
<dbReference type="InterPro" id="IPR032875">
    <property type="entry name" value="Succ_CoA_lig_flav_dom"/>
</dbReference>
<evidence type="ECO:0000256" key="2">
    <source>
        <dbReference type="ARBA" id="ARBA00022741"/>
    </source>
</evidence>
<dbReference type="Pfam" id="PF13607">
    <property type="entry name" value="Succ_CoA_lig"/>
    <property type="match status" value="1"/>
</dbReference>
<dbReference type="SMART" id="SM00881">
    <property type="entry name" value="CoA_binding"/>
    <property type="match status" value="1"/>
</dbReference>
<dbReference type="InterPro" id="IPR043938">
    <property type="entry name" value="Ligase_CoA_dom"/>
</dbReference>
<dbReference type="EMBL" id="JTJC03000002">
    <property type="protein sequence ID" value="NHC34920.1"/>
    <property type="molecule type" value="Genomic_DNA"/>
</dbReference>
<dbReference type="Pfam" id="PF13302">
    <property type="entry name" value="Acetyltransf_3"/>
    <property type="match status" value="1"/>
</dbReference>
<dbReference type="PROSITE" id="PS51186">
    <property type="entry name" value="GNAT"/>
    <property type="match status" value="1"/>
</dbReference>
<dbReference type="InterPro" id="IPR014089">
    <property type="entry name" value="AcCoA-synth-alpha"/>
</dbReference>